<feature type="non-terminal residue" evidence="1">
    <location>
        <position position="1"/>
    </location>
</feature>
<protein>
    <submittedName>
        <fullName evidence="1">Uncharacterized protein</fullName>
    </submittedName>
</protein>
<organism evidence="1">
    <name type="scientific">marine sediment metagenome</name>
    <dbReference type="NCBI Taxonomy" id="412755"/>
    <lineage>
        <taxon>unclassified sequences</taxon>
        <taxon>metagenomes</taxon>
        <taxon>ecological metagenomes</taxon>
    </lineage>
</organism>
<dbReference type="AlphaFoldDB" id="X1IWP4"/>
<accession>X1IWP4</accession>
<name>X1IWP4_9ZZZZ</name>
<gene>
    <name evidence="1" type="ORF">S03H2_56301</name>
</gene>
<reference evidence="1" key="1">
    <citation type="journal article" date="2014" name="Front. Microbiol.">
        <title>High frequency of phylogenetically diverse reductive dehalogenase-homologous genes in deep subseafloor sedimentary metagenomes.</title>
        <authorList>
            <person name="Kawai M."/>
            <person name="Futagami T."/>
            <person name="Toyoda A."/>
            <person name="Takaki Y."/>
            <person name="Nishi S."/>
            <person name="Hori S."/>
            <person name="Arai W."/>
            <person name="Tsubouchi T."/>
            <person name="Morono Y."/>
            <person name="Uchiyama I."/>
            <person name="Ito T."/>
            <person name="Fujiyama A."/>
            <person name="Inagaki F."/>
            <person name="Takami H."/>
        </authorList>
    </citation>
    <scope>NUCLEOTIDE SEQUENCE</scope>
    <source>
        <strain evidence="1">Expedition CK06-06</strain>
    </source>
</reference>
<sequence>ISIKNRKTYESCIEAMSVLKKLNPTNIMKDLDFTVCFIAVNKGGLRSC</sequence>
<dbReference type="EMBL" id="BARU01036005">
    <property type="protein sequence ID" value="GAH86876.1"/>
    <property type="molecule type" value="Genomic_DNA"/>
</dbReference>
<proteinExistence type="predicted"/>
<evidence type="ECO:0000313" key="1">
    <source>
        <dbReference type="EMBL" id="GAH86876.1"/>
    </source>
</evidence>
<comment type="caution">
    <text evidence="1">The sequence shown here is derived from an EMBL/GenBank/DDBJ whole genome shotgun (WGS) entry which is preliminary data.</text>
</comment>